<feature type="transmembrane region" description="Helical" evidence="1">
    <location>
        <begin position="63"/>
        <end position="83"/>
    </location>
</feature>
<dbReference type="Proteomes" id="UP000313312">
    <property type="component" value="Unassembled WGS sequence"/>
</dbReference>
<reference evidence="2 3" key="1">
    <citation type="submission" date="2018-05" db="EMBL/GenBank/DDBJ databases">
        <title>Lactobacillus sanfranciscensis Ah4 draft denome sequence.</title>
        <authorList>
            <person name="Zhang G."/>
        </authorList>
    </citation>
    <scope>NUCLEOTIDE SEQUENCE [LARGE SCALE GENOMIC DNA]</scope>
    <source>
        <strain evidence="2 3">Ah4</strain>
    </source>
</reference>
<evidence type="ECO:0000256" key="1">
    <source>
        <dbReference type="SAM" id="Phobius"/>
    </source>
</evidence>
<dbReference type="PANTHER" id="PTHR37309:SF1">
    <property type="entry name" value="SLR0284 PROTEIN"/>
    <property type="match status" value="1"/>
</dbReference>
<proteinExistence type="predicted"/>
<gene>
    <name evidence="2" type="ORF">DID87_06030</name>
</gene>
<feature type="transmembrane region" description="Helical" evidence="1">
    <location>
        <begin position="33"/>
        <end position="56"/>
    </location>
</feature>
<dbReference type="AlphaFoldDB" id="A0A5C4TIN3"/>
<name>A0A5C4TIN3_FRUSA</name>
<dbReference type="RefSeq" id="WP_056958035.1">
    <property type="nucleotide sequence ID" value="NZ_BAAAXT010000018.1"/>
</dbReference>
<evidence type="ECO:0000313" key="3">
    <source>
        <dbReference type="Proteomes" id="UP000313312"/>
    </source>
</evidence>
<comment type="caution">
    <text evidence="2">The sequence shown here is derived from an EMBL/GenBank/DDBJ whole genome shotgun (WGS) entry which is preliminary data.</text>
</comment>
<evidence type="ECO:0000313" key="2">
    <source>
        <dbReference type="EMBL" id="TNK89977.1"/>
    </source>
</evidence>
<feature type="transmembrane region" description="Helical" evidence="1">
    <location>
        <begin position="89"/>
        <end position="108"/>
    </location>
</feature>
<keyword evidence="1" id="KW-1133">Transmembrane helix</keyword>
<sequence length="116" mass="13348">MKFFSRILLNFILFMAFSGLFPAQFFLGSWTVALVASVILTILEIFIKPILSLLFLPINLLTFGLFNFVINALILELTAWFIGSNFYFSSFRVVFVISLLMSLCNYAISSYFRDQK</sequence>
<dbReference type="PANTHER" id="PTHR37309">
    <property type="entry name" value="SLR0284 PROTEIN"/>
    <property type="match status" value="1"/>
</dbReference>
<dbReference type="EMBL" id="QFCR01000023">
    <property type="protein sequence ID" value="TNK89977.1"/>
    <property type="molecule type" value="Genomic_DNA"/>
</dbReference>
<keyword evidence="1" id="KW-0472">Membrane</keyword>
<organism evidence="2 3">
    <name type="scientific">Fructilactobacillus sanfranciscensis</name>
    <name type="common">Lactobacillus sanfranciscensis</name>
    <dbReference type="NCBI Taxonomy" id="1625"/>
    <lineage>
        <taxon>Bacteria</taxon>
        <taxon>Bacillati</taxon>
        <taxon>Bacillota</taxon>
        <taxon>Bacilli</taxon>
        <taxon>Lactobacillales</taxon>
        <taxon>Lactobacillaceae</taxon>
        <taxon>Fructilactobacillus</taxon>
    </lineage>
</organism>
<keyword evidence="1" id="KW-0812">Transmembrane</keyword>
<dbReference type="InterPro" id="IPR007165">
    <property type="entry name" value="Phage_holin_4_2"/>
</dbReference>
<protein>
    <submittedName>
        <fullName evidence="2">Phage holin family protein</fullName>
    </submittedName>
</protein>
<accession>A0A5C4TIN3</accession>
<dbReference type="Pfam" id="PF04020">
    <property type="entry name" value="Phage_holin_4_2"/>
    <property type="match status" value="1"/>
</dbReference>
<feature type="transmembrane region" description="Helical" evidence="1">
    <location>
        <begin position="7"/>
        <end position="27"/>
    </location>
</feature>